<sequence>MRFAPAACVLALAFATVSSSVSGQAPDAKIDPRSVALQQAGEALAARGDFAGATDSLESALVADPRNRSAYVSLARVAQKQDLNGKAIRFYREALKMEPNDLNALAGQGEALVAKGAVEKARENLARIEKLCLTQCSEKTVLASAIAKGPKPEVRTAESVTPKPVIEKAQEKN</sequence>
<keyword evidence="1" id="KW-0802">TPR repeat</keyword>
<gene>
    <name evidence="4" type="ORF">FHS49_003394</name>
</gene>
<comment type="caution">
    <text evidence="4">The sequence shown here is derived from an EMBL/GenBank/DDBJ whole genome shotgun (WGS) entry which is preliminary data.</text>
</comment>
<keyword evidence="3" id="KW-0732">Signal</keyword>
<feature type="signal peptide" evidence="3">
    <location>
        <begin position="1"/>
        <end position="23"/>
    </location>
</feature>
<evidence type="ECO:0000256" key="1">
    <source>
        <dbReference type="PROSITE-ProRule" id="PRU00339"/>
    </source>
</evidence>
<name>A0A7W9EH44_9SPHN</name>
<organism evidence="4 5">
    <name type="scientific">Sphingobium boeckii</name>
    <dbReference type="NCBI Taxonomy" id="1082345"/>
    <lineage>
        <taxon>Bacteria</taxon>
        <taxon>Pseudomonadati</taxon>
        <taxon>Pseudomonadota</taxon>
        <taxon>Alphaproteobacteria</taxon>
        <taxon>Sphingomonadales</taxon>
        <taxon>Sphingomonadaceae</taxon>
        <taxon>Sphingobium</taxon>
    </lineage>
</organism>
<dbReference type="RefSeq" id="WP_184020768.1">
    <property type="nucleotide sequence ID" value="NZ_JACIJC010000005.1"/>
</dbReference>
<feature type="region of interest" description="Disordered" evidence="2">
    <location>
        <begin position="150"/>
        <end position="173"/>
    </location>
</feature>
<evidence type="ECO:0000313" key="4">
    <source>
        <dbReference type="EMBL" id="MBB5687366.1"/>
    </source>
</evidence>
<dbReference type="InterPro" id="IPR019734">
    <property type="entry name" value="TPR_rpt"/>
</dbReference>
<feature type="chain" id="PRO_5031412415" evidence="3">
    <location>
        <begin position="24"/>
        <end position="173"/>
    </location>
</feature>
<dbReference type="Pfam" id="PF13432">
    <property type="entry name" value="TPR_16"/>
    <property type="match status" value="1"/>
</dbReference>
<dbReference type="PROSITE" id="PS50005">
    <property type="entry name" value="TPR"/>
    <property type="match status" value="2"/>
</dbReference>
<protein>
    <submittedName>
        <fullName evidence="4">Tfp pilus assembly protein PilF</fullName>
    </submittedName>
</protein>
<reference evidence="4 5" key="1">
    <citation type="submission" date="2020-08" db="EMBL/GenBank/DDBJ databases">
        <title>Genomic Encyclopedia of Type Strains, Phase IV (KMG-IV): sequencing the most valuable type-strain genomes for metagenomic binning, comparative biology and taxonomic classification.</title>
        <authorList>
            <person name="Goeker M."/>
        </authorList>
    </citation>
    <scope>NUCLEOTIDE SEQUENCE [LARGE SCALE GENOMIC DNA]</scope>
    <source>
        <strain evidence="4 5">DSM 25079</strain>
    </source>
</reference>
<dbReference type="EMBL" id="JACIJC010000005">
    <property type="protein sequence ID" value="MBB5687366.1"/>
    <property type="molecule type" value="Genomic_DNA"/>
</dbReference>
<dbReference type="InterPro" id="IPR011990">
    <property type="entry name" value="TPR-like_helical_dom_sf"/>
</dbReference>
<evidence type="ECO:0000256" key="3">
    <source>
        <dbReference type="SAM" id="SignalP"/>
    </source>
</evidence>
<keyword evidence="5" id="KW-1185">Reference proteome</keyword>
<dbReference type="AlphaFoldDB" id="A0A7W9EH44"/>
<evidence type="ECO:0000313" key="5">
    <source>
        <dbReference type="Proteomes" id="UP000549617"/>
    </source>
</evidence>
<feature type="repeat" description="TPR" evidence="1">
    <location>
        <begin position="34"/>
        <end position="67"/>
    </location>
</feature>
<dbReference type="Gene3D" id="1.25.40.10">
    <property type="entry name" value="Tetratricopeptide repeat domain"/>
    <property type="match status" value="1"/>
</dbReference>
<feature type="repeat" description="TPR" evidence="1">
    <location>
        <begin position="68"/>
        <end position="101"/>
    </location>
</feature>
<dbReference type="SUPFAM" id="SSF48452">
    <property type="entry name" value="TPR-like"/>
    <property type="match status" value="1"/>
</dbReference>
<evidence type="ECO:0000256" key="2">
    <source>
        <dbReference type="SAM" id="MobiDB-lite"/>
    </source>
</evidence>
<proteinExistence type="predicted"/>
<dbReference type="Proteomes" id="UP000549617">
    <property type="component" value="Unassembled WGS sequence"/>
</dbReference>
<accession>A0A7W9EH44</accession>
<dbReference type="SMART" id="SM00028">
    <property type="entry name" value="TPR"/>
    <property type="match status" value="2"/>
</dbReference>